<dbReference type="InterPro" id="IPR023026">
    <property type="entry name" value="Trp_synth_beta/beta-like"/>
</dbReference>
<comment type="pathway">
    <text evidence="4 14">Amino-acid biosynthesis; L-tryptophan biosynthesis; L-tryptophan from chorismate: step 5/5.</text>
</comment>
<dbReference type="PROSITE" id="PS00168">
    <property type="entry name" value="TRP_SYNTHASE_BETA"/>
    <property type="match status" value="1"/>
</dbReference>
<dbReference type="CDD" id="cd06446">
    <property type="entry name" value="Trp-synth_B"/>
    <property type="match status" value="1"/>
</dbReference>
<dbReference type="InterPro" id="IPR011060">
    <property type="entry name" value="RibuloseP-bd_barrel"/>
</dbReference>
<sequence length="607" mass="65732">MKPILKFCGITNERDFIKVSQSGADYAGVVFARSRRQVFPEDVRKWKTKAFGTNAPKLAGVFMDASVEEMAQAAASVPLEMIQCHGSESPEQLAELRKTGVEVFKTIHHDSGAVLRMEVYAQEVDGFVIDTKTPQGGGAGIAFDWTCVPDYRKEAARLGKKCLIAGGITPENVEELNAYNPPGIDVSSGIETGSIKDEGKMMTMTAKVKAAYTFPDQLGRFGEFGGRYVPETLMHALAELESAYIEVKQDEEFYRDLHQEWATFSGRPTPLTFAGNLTKSLGGADIYLKREDLNHTGAHKINNAIAQAMLAKRMGKTKVIAETGAGQHGVATATAAARFGLSCKVFMGSEDMRRQELNVFRMELLGAEVIEVTSGSRTLKDATNEAIRHWVTHVDDTYYLIGSAVGPHPYPMMVRDFQSVIGLESRQQMEEVTGSLPGHIVACVGGGSNAIGMFHPFLDTDAALIGVEAAGKGTETDSHAATLTKGRKGVLHGSLSYLLQDAGGNIQEPYSISAGLDYPGIGPEHAHLRDTKRVSYEAVTDREAMDALKVLSETEGILPAIESAHALAAAIKLAGQKDKGETLLVCLSGRGDKDVHTIKAYEEERER</sequence>
<evidence type="ECO:0000259" key="16">
    <source>
        <dbReference type="Pfam" id="PF00291"/>
    </source>
</evidence>
<evidence type="ECO:0000259" key="17">
    <source>
        <dbReference type="Pfam" id="PF00697"/>
    </source>
</evidence>
<evidence type="ECO:0000256" key="10">
    <source>
        <dbReference type="ARBA" id="ARBA00023141"/>
    </source>
</evidence>
<dbReference type="FunFam" id="3.40.50.1100:FF:000001">
    <property type="entry name" value="Tryptophan synthase beta chain"/>
    <property type="match status" value="1"/>
</dbReference>
<evidence type="ECO:0000256" key="15">
    <source>
        <dbReference type="HAMAP-Rule" id="MF_00135"/>
    </source>
</evidence>
<name>A0A2W0HB69_9BACI</name>
<dbReference type="Gene3D" id="3.40.50.1100">
    <property type="match status" value="2"/>
</dbReference>
<comment type="catalytic activity">
    <reaction evidence="13 14">
        <text>(1S,2R)-1-C-(indol-3-yl)glycerol 3-phosphate + L-serine = D-glyceraldehyde 3-phosphate + L-tryptophan + H2O</text>
        <dbReference type="Rhea" id="RHEA:10532"/>
        <dbReference type="ChEBI" id="CHEBI:15377"/>
        <dbReference type="ChEBI" id="CHEBI:33384"/>
        <dbReference type="ChEBI" id="CHEBI:57912"/>
        <dbReference type="ChEBI" id="CHEBI:58866"/>
        <dbReference type="ChEBI" id="CHEBI:59776"/>
        <dbReference type="EC" id="4.2.1.20"/>
    </reaction>
</comment>
<evidence type="ECO:0000256" key="6">
    <source>
        <dbReference type="ARBA" id="ARBA00011270"/>
    </source>
</evidence>
<dbReference type="EC" id="5.3.1.24" evidence="15"/>
<dbReference type="RefSeq" id="WP_110518290.1">
    <property type="nucleotide sequence ID" value="NZ_PDOF01000001.1"/>
</dbReference>
<dbReference type="Proteomes" id="UP000248066">
    <property type="component" value="Unassembled WGS sequence"/>
</dbReference>
<evidence type="ECO:0000256" key="4">
    <source>
        <dbReference type="ARBA" id="ARBA00004733"/>
    </source>
</evidence>
<evidence type="ECO:0000256" key="11">
    <source>
        <dbReference type="ARBA" id="ARBA00023235"/>
    </source>
</evidence>
<dbReference type="EMBL" id="PDOF01000001">
    <property type="protein sequence ID" value="PYZ98417.1"/>
    <property type="molecule type" value="Genomic_DNA"/>
</dbReference>
<dbReference type="NCBIfam" id="TIGR00263">
    <property type="entry name" value="trpB"/>
    <property type="match status" value="1"/>
</dbReference>
<evidence type="ECO:0000313" key="18">
    <source>
        <dbReference type="EMBL" id="PYZ98417.1"/>
    </source>
</evidence>
<dbReference type="InterPro" id="IPR006653">
    <property type="entry name" value="Trp_synth_b_CS"/>
</dbReference>
<evidence type="ECO:0000256" key="8">
    <source>
        <dbReference type="ARBA" id="ARBA00022822"/>
    </source>
</evidence>
<feature type="domain" description="Tryptophan synthase beta chain-like PALP" evidence="16">
    <location>
        <begin position="265"/>
        <end position="589"/>
    </location>
</feature>
<dbReference type="Pfam" id="PF00291">
    <property type="entry name" value="PALP"/>
    <property type="match status" value="1"/>
</dbReference>
<comment type="similarity">
    <text evidence="15">Belongs to the TrpF family.</text>
</comment>
<dbReference type="PANTHER" id="PTHR48077">
    <property type="entry name" value="TRYPTOPHAN SYNTHASE-RELATED"/>
    <property type="match status" value="1"/>
</dbReference>
<gene>
    <name evidence="15" type="primary">trpF</name>
    <name evidence="14" type="synonym">trpB</name>
    <name evidence="18" type="ORF">CR205_07440</name>
</gene>
<dbReference type="FunFam" id="3.40.50.1100:FF:000004">
    <property type="entry name" value="Tryptophan synthase beta chain"/>
    <property type="match status" value="1"/>
</dbReference>
<dbReference type="InterPro" id="IPR036052">
    <property type="entry name" value="TrpB-like_PALP_sf"/>
</dbReference>
<dbReference type="SUPFAM" id="SSF51366">
    <property type="entry name" value="Ribulose-phoshate binding barrel"/>
    <property type="match status" value="1"/>
</dbReference>
<evidence type="ECO:0000256" key="3">
    <source>
        <dbReference type="ARBA" id="ARBA00004664"/>
    </source>
</evidence>
<evidence type="ECO:0000256" key="7">
    <source>
        <dbReference type="ARBA" id="ARBA00022605"/>
    </source>
</evidence>
<comment type="cofactor">
    <cofactor evidence="1 14">
        <name>pyridoxal 5'-phosphate</name>
        <dbReference type="ChEBI" id="CHEBI:597326"/>
    </cofactor>
</comment>
<evidence type="ECO:0000256" key="2">
    <source>
        <dbReference type="ARBA" id="ARBA00002786"/>
    </source>
</evidence>
<feature type="domain" description="N-(5'phosphoribosyl) anthranilate isomerase (PRAI)" evidence="17">
    <location>
        <begin position="6"/>
        <end position="203"/>
    </location>
</feature>
<dbReference type="UniPathway" id="UPA00035">
    <property type="reaction ID" value="UER00042"/>
</dbReference>
<dbReference type="InterPro" id="IPR013785">
    <property type="entry name" value="Aldolase_TIM"/>
</dbReference>
<dbReference type="GO" id="GO:0004834">
    <property type="term" value="F:tryptophan synthase activity"/>
    <property type="evidence" value="ECO:0007669"/>
    <property type="project" value="UniProtKB-UniRule"/>
</dbReference>
<reference evidence="18 19" key="1">
    <citation type="submission" date="2017-10" db="EMBL/GenBank/DDBJ databases">
        <title>Bacillus sp. nov., a halophilic bacterium isolated from a Yangshapao Lake.</title>
        <authorList>
            <person name="Wang H."/>
        </authorList>
    </citation>
    <scope>NUCLEOTIDE SEQUENCE [LARGE SCALE GENOMIC DNA]</scope>
    <source>
        <strain evidence="18 19">YSP-3</strain>
    </source>
</reference>
<proteinExistence type="inferred from homology"/>
<dbReference type="Gene3D" id="3.20.20.70">
    <property type="entry name" value="Aldolase class I"/>
    <property type="match status" value="1"/>
</dbReference>
<keyword evidence="10 15" id="KW-0057">Aromatic amino acid biosynthesis</keyword>
<dbReference type="SUPFAM" id="SSF53686">
    <property type="entry name" value="Tryptophan synthase beta subunit-like PLP-dependent enzymes"/>
    <property type="match status" value="1"/>
</dbReference>
<evidence type="ECO:0000256" key="1">
    <source>
        <dbReference type="ARBA" id="ARBA00001933"/>
    </source>
</evidence>
<evidence type="ECO:0000256" key="12">
    <source>
        <dbReference type="ARBA" id="ARBA00023239"/>
    </source>
</evidence>
<comment type="pathway">
    <text evidence="3 15">Amino-acid biosynthesis; L-tryptophan biosynthesis; L-tryptophan from chorismate: step 3/5.</text>
</comment>
<comment type="catalytic activity">
    <reaction evidence="15">
        <text>N-(5-phospho-beta-D-ribosyl)anthranilate = 1-(2-carboxyphenylamino)-1-deoxy-D-ribulose 5-phosphate</text>
        <dbReference type="Rhea" id="RHEA:21540"/>
        <dbReference type="ChEBI" id="CHEBI:18277"/>
        <dbReference type="ChEBI" id="CHEBI:58613"/>
        <dbReference type="EC" id="5.3.1.24"/>
    </reaction>
</comment>
<dbReference type="HAMAP" id="MF_00133">
    <property type="entry name" value="Trp_synth_beta"/>
    <property type="match status" value="1"/>
</dbReference>
<dbReference type="Pfam" id="PF00697">
    <property type="entry name" value="PRAI"/>
    <property type="match status" value="1"/>
</dbReference>
<keyword evidence="19" id="KW-1185">Reference proteome</keyword>
<comment type="similarity">
    <text evidence="5 14">Belongs to the TrpB family.</text>
</comment>
<evidence type="ECO:0000256" key="5">
    <source>
        <dbReference type="ARBA" id="ARBA00009982"/>
    </source>
</evidence>
<keyword evidence="7 15" id="KW-0028">Amino-acid biosynthesis</keyword>
<dbReference type="NCBIfam" id="NF002301">
    <property type="entry name" value="PRK01222.2-1"/>
    <property type="match status" value="1"/>
</dbReference>
<dbReference type="AlphaFoldDB" id="A0A2W0HB69"/>
<dbReference type="HAMAP" id="MF_00135">
    <property type="entry name" value="PRAI"/>
    <property type="match status" value="1"/>
</dbReference>
<evidence type="ECO:0000313" key="19">
    <source>
        <dbReference type="Proteomes" id="UP000248066"/>
    </source>
</evidence>
<comment type="subunit">
    <text evidence="6 14">Tetramer of two alpha and two beta chains.</text>
</comment>
<dbReference type="InterPro" id="IPR001240">
    <property type="entry name" value="PRAI_dom"/>
</dbReference>
<dbReference type="InterPro" id="IPR001926">
    <property type="entry name" value="TrpB-like_PALP"/>
</dbReference>
<comment type="caution">
    <text evidence="18">The sequence shown here is derived from an EMBL/GenBank/DDBJ whole genome shotgun (WGS) entry which is preliminary data.</text>
</comment>
<keyword evidence="12 14" id="KW-0456">Lyase</keyword>
<keyword evidence="9 14" id="KW-0663">Pyridoxal phosphate</keyword>
<dbReference type="EC" id="4.2.1.20" evidence="14"/>
<evidence type="ECO:0000256" key="9">
    <source>
        <dbReference type="ARBA" id="ARBA00022898"/>
    </source>
</evidence>
<evidence type="ECO:0000256" key="14">
    <source>
        <dbReference type="HAMAP-Rule" id="MF_00133"/>
    </source>
</evidence>
<accession>A0A2W0HB69</accession>
<feature type="modified residue" description="N6-(pyridoxal phosphate)lysine" evidence="14">
    <location>
        <position position="300"/>
    </location>
</feature>
<keyword evidence="8 15" id="KW-0822">Tryptophan biosynthesis</keyword>
<dbReference type="OrthoDB" id="9766131at2"/>
<protein>
    <recommendedName>
        <fullName evidence="14 15">Multifunctional fusion protein</fullName>
    </recommendedName>
    <domain>
        <recommendedName>
            <fullName evidence="15">N-(5'-phosphoribosyl)anthranilate isomerase</fullName>
            <shortName evidence="15">PRAI</shortName>
            <ecNumber evidence="15">5.3.1.24</ecNumber>
        </recommendedName>
    </domain>
    <domain>
        <recommendedName>
            <fullName evidence="14">Tryptophan synthase beta chain</fullName>
            <ecNumber evidence="14">4.2.1.20</ecNumber>
        </recommendedName>
    </domain>
</protein>
<comment type="function">
    <text evidence="2 14">The beta subunit is responsible for the synthesis of L-tryptophan from indole and L-serine.</text>
</comment>
<dbReference type="PANTHER" id="PTHR48077:SF3">
    <property type="entry name" value="TRYPTOPHAN SYNTHASE"/>
    <property type="match status" value="1"/>
</dbReference>
<organism evidence="18 19">
    <name type="scientific">Alteribacter lacisalsi</name>
    <dbReference type="NCBI Taxonomy" id="2045244"/>
    <lineage>
        <taxon>Bacteria</taxon>
        <taxon>Bacillati</taxon>
        <taxon>Bacillota</taxon>
        <taxon>Bacilli</taxon>
        <taxon>Bacillales</taxon>
        <taxon>Bacillaceae</taxon>
        <taxon>Alteribacter</taxon>
    </lineage>
</organism>
<dbReference type="InterPro" id="IPR006654">
    <property type="entry name" value="Trp_synth_beta"/>
</dbReference>
<evidence type="ECO:0000256" key="13">
    <source>
        <dbReference type="ARBA" id="ARBA00049047"/>
    </source>
</evidence>
<dbReference type="GO" id="GO:0005737">
    <property type="term" value="C:cytoplasm"/>
    <property type="evidence" value="ECO:0007669"/>
    <property type="project" value="TreeGrafter"/>
</dbReference>
<dbReference type="GO" id="GO:0004640">
    <property type="term" value="F:phosphoribosylanthranilate isomerase activity"/>
    <property type="evidence" value="ECO:0007669"/>
    <property type="project" value="UniProtKB-UniRule"/>
</dbReference>
<keyword evidence="11 15" id="KW-0413">Isomerase</keyword>
<dbReference type="CDD" id="cd00405">
    <property type="entry name" value="PRAI"/>
    <property type="match status" value="1"/>
</dbReference>